<feature type="transmembrane region" description="Helical" evidence="1">
    <location>
        <begin position="7"/>
        <end position="25"/>
    </location>
</feature>
<dbReference type="InterPro" id="IPR025354">
    <property type="entry name" value="DUF4258"/>
</dbReference>
<name>A0A1I3RBK6_9FLAO</name>
<keyword evidence="1" id="KW-0472">Membrane</keyword>
<organism evidence="2 3">
    <name type="scientific">Olleya namhaensis</name>
    <dbReference type="NCBI Taxonomy" id="1144750"/>
    <lineage>
        <taxon>Bacteria</taxon>
        <taxon>Pseudomonadati</taxon>
        <taxon>Bacteroidota</taxon>
        <taxon>Flavobacteriia</taxon>
        <taxon>Flavobacteriales</taxon>
        <taxon>Flavobacteriaceae</taxon>
    </lineage>
</organism>
<evidence type="ECO:0008006" key="4">
    <source>
        <dbReference type="Google" id="ProtNLM"/>
    </source>
</evidence>
<dbReference type="EMBL" id="FORM01000007">
    <property type="protein sequence ID" value="SFJ43698.1"/>
    <property type="molecule type" value="Genomic_DNA"/>
</dbReference>
<reference evidence="3" key="1">
    <citation type="submission" date="2016-10" db="EMBL/GenBank/DDBJ databases">
        <authorList>
            <person name="Varghese N."/>
            <person name="Submissions S."/>
        </authorList>
    </citation>
    <scope>NUCLEOTIDE SEQUENCE [LARGE SCALE GENOMIC DNA]</scope>
    <source>
        <strain evidence="3">DSM 28881</strain>
    </source>
</reference>
<dbReference type="Pfam" id="PF14076">
    <property type="entry name" value="DUF4258"/>
    <property type="match status" value="1"/>
</dbReference>
<evidence type="ECO:0000256" key="1">
    <source>
        <dbReference type="SAM" id="Phobius"/>
    </source>
</evidence>
<evidence type="ECO:0000313" key="2">
    <source>
        <dbReference type="EMBL" id="SFJ43698.1"/>
    </source>
</evidence>
<dbReference type="RefSeq" id="WP_090841089.1">
    <property type="nucleotide sequence ID" value="NZ_FORM01000007.1"/>
</dbReference>
<protein>
    <recommendedName>
        <fullName evidence="4">DUF4258 domain-containing protein</fullName>
    </recommendedName>
</protein>
<dbReference type="Proteomes" id="UP000199559">
    <property type="component" value="Unassembled WGS sequence"/>
</dbReference>
<evidence type="ECO:0000313" key="3">
    <source>
        <dbReference type="Proteomes" id="UP000199559"/>
    </source>
</evidence>
<sequence>MKILHRFGYYFGGFAIGLVILAFFLNGRGVSCEYSYGPEARVLKNIRTKTLHFSSESEALIASKTIDTASISYILKEGDIDFSKSEARKKPCGVYYIYGETKENKNLKFYIENCDSIATLKNITFLD</sequence>
<keyword evidence="1" id="KW-0812">Transmembrane</keyword>
<dbReference type="AlphaFoldDB" id="A0A1I3RBK6"/>
<keyword evidence="3" id="KW-1185">Reference proteome</keyword>
<keyword evidence="1" id="KW-1133">Transmembrane helix</keyword>
<dbReference type="STRING" id="1144750.SAMN05443431_107223"/>
<gene>
    <name evidence="2" type="ORF">SAMN05443431_107223</name>
</gene>
<accession>A0A1I3RBK6</accession>
<proteinExistence type="predicted"/>